<organism evidence="4 5">
    <name type="scientific">Filimonas zeae</name>
    <dbReference type="NCBI Taxonomy" id="1737353"/>
    <lineage>
        <taxon>Bacteria</taxon>
        <taxon>Pseudomonadati</taxon>
        <taxon>Bacteroidota</taxon>
        <taxon>Chitinophagia</taxon>
        <taxon>Chitinophagales</taxon>
        <taxon>Chitinophagaceae</taxon>
        <taxon>Filimonas</taxon>
    </lineage>
</organism>
<sequence length="469" mass="50564">MKKLIILIGVLLPFLRYAAAQDVAAKLQKAVQQLQGDTQMQHALLGFYVVNTKTGEVVCNYNGGIGMAPASSQKVVTAAAAFDLLGTGFRYATLLAGTGAVQEGVYNGDIYLVGQGDPTFGSSRFAITGRKEVLQKITSALQRMGITAVNGNIYLDNTGFSYQPLPGGWIWDDIGNYYGAGSWALNWNENVYNLHLKPGKKEGDKVTISGTTPELEIAVVNSLVKTGRPGSGDNGYIYLPPYSVMGFAEGTVPPGGNFTISGALPNPAYQLGGELQKALEQENITVSGSVQTLSELDKDKRKGAFTTVFDTLYSPTLDSMVYWFLQKSINLYGEALLKTLPFQQGQTGSTDNGVKLVKAFWKERGIDAAALKITDGSGLSPQNRVAPQALVSVLQYAAQKPWFNSFYAALPLYNNMKMKSGTIGGCKAFAGYHTAKNGTPYTFSIIINNYDGSTSAVVQKMYRLLDELK</sequence>
<dbReference type="SUPFAM" id="SSF56601">
    <property type="entry name" value="beta-lactamase/transpeptidase-like"/>
    <property type="match status" value="1"/>
</dbReference>
<comment type="caution">
    <text evidence="4">The sequence shown here is derived from an EMBL/GenBank/DDBJ whole genome shotgun (WGS) entry which is preliminary data.</text>
</comment>
<gene>
    <name evidence="4" type="ORF">GCM10011379_03080</name>
</gene>
<dbReference type="PANTHER" id="PTHR30023:SF0">
    <property type="entry name" value="PENICILLIN-SENSITIVE CARBOXYPEPTIDASE A"/>
    <property type="match status" value="1"/>
</dbReference>
<dbReference type="Proteomes" id="UP000627292">
    <property type="component" value="Unassembled WGS sequence"/>
</dbReference>
<dbReference type="GO" id="GO:0006508">
    <property type="term" value="P:proteolysis"/>
    <property type="evidence" value="ECO:0007669"/>
    <property type="project" value="InterPro"/>
</dbReference>
<evidence type="ECO:0000313" key="4">
    <source>
        <dbReference type="EMBL" id="GGH57903.1"/>
    </source>
</evidence>
<dbReference type="InterPro" id="IPR012338">
    <property type="entry name" value="Beta-lactam/transpept-like"/>
</dbReference>
<comment type="similarity">
    <text evidence="1">Belongs to the peptidase S13 family.</text>
</comment>
<evidence type="ECO:0000313" key="5">
    <source>
        <dbReference type="Proteomes" id="UP000627292"/>
    </source>
</evidence>
<dbReference type="Gene3D" id="3.40.710.10">
    <property type="entry name" value="DD-peptidase/beta-lactamase superfamily"/>
    <property type="match status" value="2"/>
</dbReference>
<keyword evidence="5" id="KW-1185">Reference proteome</keyword>
<evidence type="ECO:0000256" key="3">
    <source>
        <dbReference type="SAM" id="SignalP"/>
    </source>
</evidence>
<dbReference type="Gene3D" id="3.50.80.20">
    <property type="entry name" value="D-Ala-D-Ala carboxypeptidase C, peptidase S13"/>
    <property type="match status" value="1"/>
</dbReference>
<protein>
    <recommendedName>
        <fullName evidence="6">D-alanyl-D-alanine carboxypeptidase / D-alanyl-D-alanine-endopeptidase (Penicillin-binding protein 4)</fullName>
    </recommendedName>
</protein>
<name>A0A917MQY7_9BACT</name>
<keyword evidence="2" id="KW-0378">Hydrolase</keyword>
<dbReference type="GO" id="GO:0004185">
    <property type="term" value="F:serine-type carboxypeptidase activity"/>
    <property type="evidence" value="ECO:0007669"/>
    <property type="project" value="InterPro"/>
</dbReference>
<dbReference type="AlphaFoldDB" id="A0A917MQY7"/>
<proteinExistence type="inferred from homology"/>
<dbReference type="InterPro" id="IPR000667">
    <property type="entry name" value="Peptidase_S13"/>
</dbReference>
<dbReference type="NCBIfam" id="TIGR00666">
    <property type="entry name" value="PBP4"/>
    <property type="match status" value="1"/>
</dbReference>
<reference evidence="4" key="1">
    <citation type="journal article" date="2014" name="Int. J. Syst. Evol. Microbiol.">
        <title>Complete genome sequence of Corynebacterium casei LMG S-19264T (=DSM 44701T), isolated from a smear-ripened cheese.</title>
        <authorList>
            <consortium name="US DOE Joint Genome Institute (JGI-PGF)"/>
            <person name="Walter F."/>
            <person name="Albersmeier A."/>
            <person name="Kalinowski J."/>
            <person name="Ruckert C."/>
        </authorList>
    </citation>
    <scope>NUCLEOTIDE SEQUENCE</scope>
    <source>
        <strain evidence="4">CGMCC 1.15290</strain>
    </source>
</reference>
<evidence type="ECO:0008006" key="6">
    <source>
        <dbReference type="Google" id="ProtNLM"/>
    </source>
</evidence>
<dbReference type="PRINTS" id="PR00922">
    <property type="entry name" value="DADACBPTASE3"/>
</dbReference>
<accession>A0A917MQY7</accession>
<dbReference type="RefSeq" id="WP_188950029.1">
    <property type="nucleotide sequence ID" value="NZ_BMIB01000001.1"/>
</dbReference>
<evidence type="ECO:0000256" key="2">
    <source>
        <dbReference type="ARBA" id="ARBA00022801"/>
    </source>
</evidence>
<feature type="signal peptide" evidence="3">
    <location>
        <begin position="1"/>
        <end position="18"/>
    </location>
</feature>
<dbReference type="PANTHER" id="PTHR30023">
    <property type="entry name" value="D-ALANYL-D-ALANINE CARBOXYPEPTIDASE"/>
    <property type="match status" value="1"/>
</dbReference>
<dbReference type="GO" id="GO:0000270">
    <property type="term" value="P:peptidoglycan metabolic process"/>
    <property type="evidence" value="ECO:0007669"/>
    <property type="project" value="TreeGrafter"/>
</dbReference>
<evidence type="ECO:0000256" key="1">
    <source>
        <dbReference type="ARBA" id="ARBA00006096"/>
    </source>
</evidence>
<keyword evidence="3" id="KW-0732">Signal</keyword>
<dbReference type="Pfam" id="PF02113">
    <property type="entry name" value="Peptidase_S13"/>
    <property type="match status" value="1"/>
</dbReference>
<feature type="chain" id="PRO_5037703285" description="D-alanyl-D-alanine carboxypeptidase / D-alanyl-D-alanine-endopeptidase (Penicillin-binding protein 4)" evidence="3">
    <location>
        <begin position="19"/>
        <end position="469"/>
    </location>
</feature>
<reference evidence="4" key="2">
    <citation type="submission" date="2020-09" db="EMBL/GenBank/DDBJ databases">
        <authorList>
            <person name="Sun Q."/>
            <person name="Zhou Y."/>
        </authorList>
    </citation>
    <scope>NUCLEOTIDE SEQUENCE</scope>
    <source>
        <strain evidence="4">CGMCC 1.15290</strain>
    </source>
</reference>
<dbReference type="EMBL" id="BMIB01000001">
    <property type="protein sequence ID" value="GGH57903.1"/>
    <property type="molecule type" value="Genomic_DNA"/>
</dbReference>